<comment type="caution">
    <text evidence="7">The sequence shown here is derived from an EMBL/GenBank/DDBJ whole genome shotgun (WGS) entry which is preliminary data.</text>
</comment>
<evidence type="ECO:0000256" key="4">
    <source>
        <dbReference type="ARBA" id="ARBA00022989"/>
    </source>
</evidence>
<dbReference type="InterPro" id="IPR002528">
    <property type="entry name" value="MATE_fam"/>
</dbReference>
<feature type="non-terminal residue" evidence="7">
    <location>
        <position position="1"/>
    </location>
</feature>
<evidence type="ECO:0000256" key="1">
    <source>
        <dbReference type="ARBA" id="ARBA00004141"/>
    </source>
</evidence>
<evidence type="ECO:0000256" key="2">
    <source>
        <dbReference type="ARBA" id="ARBA00010199"/>
    </source>
</evidence>
<dbReference type="Pfam" id="PF01554">
    <property type="entry name" value="MatE"/>
    <property type="match status" value="2"/>
</dbReference>
<reference evidence="7" key="1">
    <citation type="submission" date="2018-05" db="EMBL/GenBank/DDBJ databases">
        <title>Draft genome of Mucuna pruriens seed.</title>
        <authorList>
            <person name="Nnadi N.E."/>
            <person name="Vos R."/>
            <person name="Hasami M.H."/>
            <person name="Devisetty U.K."/>
            <person name="Aguiy J.C."/>
        </authorList>
    </citation>
    <scope>NUCLEOTIDE SEQUENCE [LARGE SCALE GENOMIC DNA]</scope>
    <source>
        <strain evidence="7">JCA_2017</strain>
    </source>
</reference>
<name>A0A371H6G1_MUCPR</name>
<feature type="transmembrane region" description="Helical" evidence="6">
    <location>
        <begin position="288"/>
        <end position="309"/>
    </location>
</feature>
<dbReference type="PANTHER" id="PTHR42893">
    <property type="entry name" value="PROTEIN DETOXIFICATION 44, CHLOROPLASTIC-RELATED"/>
    <property type="match status" value="1"/>
</dbReference>
<feature type="transmembrane region" description="Helical" evidence="6">
    <location>
        <begin position="112"/>
        <end position="133"/>
    </location>
</feature>
<dbReference type="GO" id="GO:0015297">
    <property type="term" value="F:antiporter activity"/>
    <property type="evidence" value="ECO:0007669"/>
    <property type="project" value="InterPro"/>
</dbReference>
<dbReference type="InterPro" id="IPR044644">
    <property type="entry name" value="DinF-like"/>
</dbReference>
<feature type="transmembrane region" description="Helical" evidence="6">
    <location>
        <begin position="33"/>
        <end position="59"/>
    </location>
</feature>
<dbReference type="STRING" id="157652.A0A371H6G1"/>
<keyword evidence="3 6" id="KW-0812">Transmembrane</keyword>
<dbReference type="Proteomes" id="UP000257109">
    <property type="component" value="Unassembled WGS sequence"/>
</dbReference>
<accession>A0A371H6G1</accession>
<keyword evidence="5 6" id="KW-0472">Membrane</keyword>
<evidence type="ECO:0000313" key="8">
    <source>
        <dbReference type="Proteomes" id="UP000257109"/>
    </source>
</evidence>
<dbReference type="GO" id="GO:0015137">
    <property type="term" value="F:citrate transmembrane transporter activity"/>
    <property type="evidence" value="ECO:0007669"/>
    <property type="project" value="TreeGrafter"/>
</dbReference>
<dbReference type="OrthoDB" id="2126698at2759"/>
<dbReference type="GO" id="GO:0016020">
    <property type="term" value="C:membrane"/>
    <property type="evidence" value="ECO:0007669"/>
    <property type="project" value="UniProtKB-SubCell"/>
</dbReference>
<dbReference type="EMBL" id="QJKJ01003461">
    <property type="protein sequence ID" value="RDX98389.1"/>
    <property type="molecule type" value="Genomic_DNA"/>
</dbReference>
<feature type="transmembrane region" description="Helical" evidence="6">
    <location>
        <begin position="139"/>
        <end position="159"/>
    </location>
</feature>
<gene>
    <name evidence="7" type="primary">DTX43</name>
    <name evidence="7" type="ORF">CR513_18696</name>
</gene>
<feature type="transmembrane region" description="Helical" evidence="6">
    <location>
        <begin position="243"/>
        <end position="268"/>
    </location>
</feature>
<dbReference type="PANTHER" id="PTHR42893:SF16">
    <property type="entry name" value="PROTEIN DETOXIFICATION"/>
    <property type="match status" value="1"/>
</dbReference>
<dbReference type="AlphaFoldDB" id="A0A371H6G1"/>
<keyword evidence="8" id="KW-1185">Reference proteome</keyword>
<organism evidence="7 8">
    <name type="scientific">Mucuna pruriens</name>
    <name type="common">Velvet bean</name>
    <name type="synonym">Dolichos pruriens</name>
    <dbReference type="NCBI Taxonomy" id="157652"/>
    <lineage>
        <taxon>Eukaryota</taxon>
        <taxon>Viridiplantae</taxon>
        <taxon>Streptophyta</taxon>
        <taxon>Embryophyta</taxon>
        <taxon>Tracheophyta</taxon>
        <taxon>Spermatophyta</taxon>
        <taxon>Magnoliopsida</taxon>
        <taxon>eudicotyledons</taxon>
        <taxon>Gunneridae</taxon>
        <taxon>Pentapetalae</taxon>
        <taxon>rosids</taxon>
        <taxon>fabids</taxon>
        <taxon>Fabales</taxon>
        <taxon>Fabaceae</taxon>
        <taxon>Papilionoideae</taxon>
        <taxon>50 kb inversion clade</taxon>
        <taxon>NPAAA clade</taxon>
        <taxon>indigoferoid/millettioid clade</taxon>
        <taxon>Phaseoleae</taxon>
        <taxon>Mucuna</taxon>
    </lineage>
</organism>
<evidence type="ECO:0000256" key="6">
    <source>
        <dbReference type="SAM" id="Phobius"/>
    </source>
</evidence>
<protein>
    <submittedName>
        <fullName evidence="7">Protein DETOXIFICATION 43</fullName>
    </submittedName>
</protein>
<proteinExistence type="inferred from homology"/>
<evidence type="ECO:0000256" key="5">
    <source>
        <dbReference type="ARBA" id="ARBA00023136"/>
    </source>
</evidence>
<comment type="subcellular location">
    <subcellularLocation>
        <location evidence="1">Membrane</location>
        <topology evidence="1">Multi-pass membrane protein</topology>
    </subcellularLocation>
</comment>
<dbReference type="GO" id="GO:0042910">
    <property type="term" value="F:xenobiotic transmembrane transporter activity"/>
    <property type="evidence" value="ECO:0007669"/>
    <property type="project" value="InterPro"/>
</dbReference>
<feature type="transmembrane region" description="Helical" evidence="6">
    <location>
        <begin position="210"/>
        <end position="231"/>
    </location>
</feature>
<comment type="similarity">
    <text evidence="2">Belongs to the multi antimicrobial extrusion (MATE) (TC 2.A.66.1) family.</text>
</comment>
<evidence type="ECO:0000256" key="3">
    <source>
        <dbReference type="ARBA" id="ARBA00022692"/>
    </source>
</evidence>
<feature type="transmembrane region" description="Helical" evidence="6">
    <location>
        <begin position="87"/>
        <end position="105"/>
    </location>
</feature>
<sequence length="415" mass="45721">MDRDTSCNIIIFFVYKKKVSNSTKSRGKVGKKLIASASTALLFGTILGLLQTAILSFAAKPLLYAMGLKHDSSMLNPAEKYLRLRSIGSPAVLLSLAMQGIFRGFKDTTTPLYVIVSGYAFNVLLDPILIFYLKLGLKGAAMAHVISQYMMAITLLLLLMKRVYLIPPSIKDLQIFRFLKNGKVLKISMLNCRLTLYYYLEKNRDKRGLLLTRVVSVTFCMTLAASLAARLGSIPMAAFQPGLQIWLASSLLADGLAVAVQTILACSFAEKDYNKATAAATRTLQMSFVLGVGLSLAVGVGLYFGAGIFSKNANVVHLIKISMPFVAATQPINSLAFVFDGVNYGASDFAYSAYSLASFGVISKHSYRNPSLQEQTIRWNMDCTNHIYDSSYVSWYMEDGNRNRTMKILLPIINK</sequence>
<evidence type="ECO:0000313" key="7">
    <source>
        <dbReference type="EMBL" id="RDX98389.1"/>
    </source>
</evidence>
<keyword evidence="4 6" id="KW-1133">Transmembrane helix</keyword>